<reference evidence="2" key="1">
    <citation type="journal article" date="2023" name="Nat. Plants">
        <title>Single-cell RNA sequencing provides a high-resolution roadmap for understanding the multicellular compartmentation of specialized metabolism.</title>
        <authorList>
            <person name="Sun S."/>
            <person name="Shen X."/>
            <person name="Li Y."/>
            <person name="Li Y."/>
            <person name="Wang S."/>
            <person name="Li R."/>
            <person name="Zhang H."/>
            <person name="Shen G."/>
            <person name="Guo B."/>
            <person name="Wei J."/>
            <person name="Xu J."/>
            <person name="St-Pierre B."/>
            <person name="Chen S."/>
            <person name="Sun C."/>
        </authorList>
    </citation>
    <scope>NUCLEOTIDE SEQUENCE [LARGE SCALE GENOMIC DNA]</scope>
</reference>
<keyword evidence="2" id="KW-1185">Reference proteome</keyword>
<comment type="caution">
    <text evidence="1">The sequence shown here is derived from an EMBL/GenBank/DDBJ whole genome shotgun (WGS) entry which is preliminary data.</text>
</comment>
<gene>
    <name evidence="1" type="ORF">M9H77_05832</name>
</gene>
<proteinExistence type="predicted"/>
<dbReference type="EMBL" id="CM044702">
    <property type="protein sequence ID" value="KAI5674882.1"/>
    <property type="molecule type" value="Genomic_DNA"/>
</dbReference>
<protein>
    <submittedName>
        <fullName evidence="1">Uncharacterized protein</fullName>
    </submittedName>
</protein>
<evidence type="ECO:0000313" key="2">
    <source>
        <dbReference type="Proteomes" id="UP001060085"/>
    </source>
</evidence>
<dbReference type="Proteomes" id="UP001060085">
    <property type="component" value="Linkage Group LG02"/>
</dbReference>
<evidence type="ECO:0000313" key="1">
    <source>
        <dbReference type="EMBL" id="KAI5674882.1"/>
    </source>
</evidence>
<sequence length="322" mass="35332">MEMKRAVLKMEDPIPSLFSDDYFTLISSNPSSSSSASFMDYTANEGGFMELLQGVHDFGSLSSSSSGWFEEAAPSSNYQVWTQPAKVEAPLNYEAAVATTAAAADSAAAPATPCSNSSSISSDSCGGALNDDLSKPPAAAAAAEEEEKHKTNKHLKAKKGSTTGNEKKKKREREARFAFMTKSDVDHLEDGYRWRKYGQKAVKNSPFPRSYYRCTSASCNVKKRVERCLNDPSLVITTYEGQHNHQTPLLQHRHRHSSPSPLHLLPPFMHSDQLTPPFNYCVSSRIPTNTNPNLVLPPAGSLLRDDGLLQDIIPHATIIRNN</sequence>
<accession>A0ACC0BQJ5</accession>
<organism evidence="1 2">
    <name type="scientific">Catharanthus roseus</name>
    <name type="common">Madagascar periwinkle</name>
    <name type="synonym">Vinca rosea</name>
    <dbReference type="NCBI Taxonomy" id="4058"/>
    <lineage>
        <taxon>Eukaryota</taxon>
        <taxon>Viridiplantae</taxon>
        <taxon>Streptophyta</taxon>
        <taxon>Embryophyta</taxon>
        <taxon>Tracheophyta</taxon>
        <taxon>Spermatophyta</taxon>
        <taxon>Magnoliopsida</taxon>
        <taxon>eudicotyledons</taxon>
        <taxon>Gunneridae</taxon>
        <taxon>Pentapetalae</taxon>
        <taxon>asterids</taxon>
        <taxon>lamiids</taxon>
        <taxon>Gentianales</taxon>
        <taxon>Apocynaceae</taxon>
        <taxon>Rauvolfioideae</taxon>
        <taxon>Vinceae</taxon>
        <taxon>Catharanthinae</taxon>
        <taxon>Catharanthus</taxon>
    </lineage>
</organism>
<name>A0ACC0BQJ5_CATRO</name>